<dbReference type="AlphaFoldDB" id="A0AAE1BYG2"/>
<sequence length="125" mass="14317">MGRQAVVLKEERGGGWKGTRVFVYVEDVHRVDLSVLYLAELHWERFLAHILLGTCEGRGGPGYNFVASQVGRIRVMMWAVHEREGRMNENVYKEELTGYIGIQRRGTPSIWKADEDDTGHDLELT</sequence>
<name>A0AAE1BYG2_PETCI</name>
<dbReference type="EMBL" id="JAWQEG010005059">
    <property type="protein sequence ID" value="KAK3859291.1"/>
    <property type="molecule type" value="Genomic_DNA"/>
</dbReference>
<keyword evidence="2" id="KW-1185">Reference proteome</keyword>
<evidence type="ECO:0000313" key="1">
    <source>
        <dbReference type="EMBL" id="KAK3859291.1"/>
    </source>
</evidence>
<protein>
    <submittedName>
        <fullName evidence="1">Uncharacterized protein</fullName>
    </submittedName>
</protein>
<reference evidence="1" key="1">
    <citation type="submission" date="2023-10" db="EMBL/GenBank/DDBJ databases">
        <title>Genome assemblies of two species of porcelain crab, Petrolisthes cinctipes and Petrolisthes manimaculis (Anomura: Porcellanidae).</title>
        <authorList>
            <person name="Angst P."/>
        </authorList>
    </citation>
    <scope>NUCLEOTIDE SEQUENCE</scope>
    <source>
        <strain evidence="1">PB745_01</strain>
        <tissue evidence="1">Gill</tissue>
    </source>
</reference>
<accession>A0AAE1BYG2</accession>
<evidence type="ECO:0000313" key="2">
    <source>
        <dbReference type="Proteomes" id="UP001286313"/>
    </source>
</evidence>
<gene>
    <name evidence="1" type="ORF">Pcinc_034583</name>
</gene>
<comment type="caution">
    <text evidence="1">The sequence shown here is derived from an EMBL/GenBank/DDBJ whole genome shotgun (WGS) entry which is preliminary data.</text>
</comment>
<proteinExistence type="predicted"/>
<organism evidence="1 2">
    <name type="scientific">Petrolisthes cinctipes</name>
    <name type="common">Flat porcelain crab</name>
    <dbReference type="NCBI Taxonomy" id="88211"/>
    <lineage>
        <taxon>Eukaryota</taxon>
        <taxon>Metazoa</taxon>
        <taxon>Ecdysozoa</taxon>
        <taxon>Arthropoda</taxon>
        <taxon>Crustacea</taxon>
        <taxon>Multicrustacea</taxon>
        <taxon>Malacostraca</taxon>
        <taxon>Eumalacostraca</taxon>
        <taxon>Eucarida</taxon>
        <taxon>Decapoda</taxon>
        <taxon>Pleocyemata</taxon>
        <taxon>Anomura</taxon>
        <taxon>Galatheoidea</taxon>
        <taxon>Porcellanidae</taxon>
        <taxon>Petrolisthes</taxon>
    </lineage>
</organism>
<dbReference type="Proteomes" id="UP001286313">
    <property type="component" value="Unassembled WGS sequence"/>
</dbReference>